<dbReference type="HOGENOM" id="CLU_651280_0_0_1"/>
<dbReference type="SMART" id="SM00490">
    <property type="entry name" value="HELICc"/>
    <property type="match status" value="1"/>
</dbReference>
<keyword evidence="3" id="KW-0347">Helicase</keyword>
<proteinExistence type="predicted"/>
<dbReference type="Pfam" id="PF00271">
    <property type="entry name" value="Helicase_C"/>
    <property type="match status" value="1"/>
</dbReference>
<dbReference type="EMBL" id="CT868507">
    <property type="protein sequence ID" value="CAK84448.1"/>
    <property type="molecule type" value="Genomic_DNA"/>
</dbReference>
<feature type="compositionally biased region" description="Basic and acidic residues" evidence="5">
    <location>
        <begin position="312"/>
        <end position="325"/>
    </location>
</feature>
<accession>A0DN31</accession>
<dbReference type="PANTHER" id="PTHR47959">
    <property type="entry name" value="ATP-DEPENDENT RNA HELICASE RHLE-RELATED"/>
    <property type="match status" value="1"/>
</dbReference>
<evidence type="ECO:0000259" key="6">
    <source>
        <dbReference type="PROSITE" id="PS51194"/>
    </source>
</evidence>
<evidence type="ECO:0000256" key="1">
    <source>
        <dbReference type="ARBA" id="ARBA00022741"/>
    </source>
</evidence>
<evidence type="ECO:0000256" key="5">
    <source>
        <dbReference type="SAM" id="MobiDB-lite"/>
    </source>
</evidence>
<evidence type="ECO:0000256" key="3">
    <source>
        <dbReference type="ARBA" id="ARBA00022806"/>
    </source>
</evidence>
<evidence type="ECO:0000256" key="4">
    <source>
        <dbReference type="ARBA" id="ARBA00022840"/>
    </source>
</evidence>
<evidence type="ECO:0000313" key="7">
    <source>
        <dbReference type="EMBL" id="CAK84448.1"/>
    </source>
</evidence>
<feature type="domain" description="Helicase C-terminal" evidence="6">
    <location>
        <begin position="1"/>
        <end position="111"/>
    </location>
</feature>
<dbReference type="InParanoid" id="A0DN31"/>
<feature type="compositionally biased region" description="Basic residues" evidence="5">
    <location>
        <begin position="392"/>
        <end position="401"/>
    </location>
</feature>
<dbReference type="Gene3D" id="3.40.50.300">
    <property type="entry name" value="P-loop containing nucleotide triphosphate hydrolases"/>
    <property type="match status" value="1"/>
</dbReference>
<keyword evidence="8" id="KW-1185">Reference proteome</keyword>
<dbReference type="GO" id="GO:0005524">
    <property type="term" value="F:ATP binding"/>
    <property type="evidence" value="ECO:0007669"/>
    <property type="project" value="UniProtKB-KW"/>
</dbReference>
<name>A0DN31_PARTE</name>
<dbReference type="AlphaFoldDB" id="A0DN31"/>
<keyword evidence="2" id="KW-0378">Hydrolase</keyword>
<dbReference type="Proteomes" id="UP000000600">
    <property type="component" value="Unassembled WGS sequence"/>
</dbReference>
<keyword evidence="4" id="KW-0067">ATP-binding</keyword>
<sequence>MFHVYGKMDQLDRKEQLDNFKRNQVKVLIVTDLASRGIDLPFVANVIHYDYPSNPKIFIHRSGRTARAGKAGYVYALISSEEILYIKETMVYVGRKLVNDGDFSDPSQAFYGSMPIELLMQNQEKLNDLNDDIEFQNFKEIATRANEKFRKTRGSAKKVKTNIDTSLVHPLFKDKIQVEEDTKDMLNQIKNFKSAQSVIEIKKFESNQKSDPFMKAVSHLKDVQKRKPLPKIELKEQPKSLNIENFMDQKFFIPTQRDPTKKSEFEDLHKITLEDINPFVISDGTDALRKRKQMVWDKDKKKYVNPKAAQQQDKEDRGMKVEKGKQNFKKWQKQTSIQLQNVGEEEDQQIVSRAKELFKRRNMRAKGYYFNQEEGQQRGGKQEIKRPEQLLKSKKIKKNLKLKNMEKGKRRQIEKKQRKNKL</sequence>
<dbReference type="RefSeq" id="XP_001451845.1">
    <property type="nucleotide sequence ID" value="XM_001451808.1"/>
</dbReference>
<dbReference type="SUPFAM" id="SSF52540">
    <property type="entry name" value="P-loop containing nucleoside triphosphate hydrolases"/>
    <property type="match status" value="1"/>
</dbReference>
<dbReference type="PANTHER" id="PTHR47959:SF8">
    <property type="entry name" value="RNA HELICASE"/>
    <property type="match status" value="1"/>
</dbReference>
<organism evidence="7 8">
    <name type="scientific">Paramecium tetraurelia</name>
    <dbReference type="NCBI Taxonomy" id="5888"/>
    <lineage>
        <taxon>Eukaryota</taxon>
        <taxon>Sar</taxon>
        <taxon>Alveolata</taxon>
        <taxon>Ciliophora</taxon>
        <taxon>Intramacronucleata</taxon>
        <taxon>Oligohymenophorea</taxon>
        <taxon>Peniculida</taxon>
        <taxon>Parameciidae</taxon>
        <taxon>Paramecium</taxon>
    </lineage>
</organism>
<dbReference type="KEGG" id="ptm:GSPATT00018653001"/>
<dbReference type="CDD" id="cd18787">
    <property type="entry name" value="SF2_C_DEAD"/>
    <property type="match status" value="1"/>
</dbReference>
<evidence type="ECO:0000313" key="8">
    <source>
        <dbReference type="Proteomes" id="UP000000600"/>
    </source>
</evidence>
<reference evidence="7 8" key="1">
    <citation type="journal article" date="2006" name="Nature">
        <title>Global trends of whole-genome duplications revealed by the ciliate Paramecium tetraurelia.</title>
        <authorList>
            <consortium name="Genoscope"/>
            <person name="Aury J.-M."/>
            <person name="Jaillon O."/>
            <person name="Duret L."/>
            <person name="Noel B."/>
            <person name="Jubin C."/>
            <person name="Porcel B.M."/>
            <person name="Segurens B."/>
            <person name="Daubin V."/>
            <person name="Anthouard V."/>
            <person name="Aiach N."/>
            <person name="Arnaiz O."/>
            <person name="Billaut A."/>
            <person name="Beisson J."/>
            <person name="Blanc I."/>
            <person name="Bouhouche K."/>
            <person name="Camara F."/>
            <person name="Duharcourt S."/>
            <person name="Guigo R."/>
            <person name="Gogendeau D."/>
            <person name="Katinka M."/>
            <person name="Keller A.-M."/>
            <person name="Kissmehl R."/>
            <person name="Klotz C."/>
            <person name="Koll F."/>
            <person name="Le Moue A."/>
            <person name="Lepere C."/>
            <person name="Malinsky S."/>
            <person name="Nowacki M."/>
            <person name="Nowak J.K."/>
            <person name="Plattner H."/>
            <person name="Poulain J."/>
            <person name="Ruiz F."/>
            <person name="Serrano V."/>
            <person name="Zagulski M."/>
            <person name="Dessen P."/>
            <person name="Betermier M."/>
            <person name="Weissenbach J."/>
            <person name="Scarpelli C."/>
            <person name="Schachter V."/>
            <person name="Sperling L."/>
            <person name="Meyer E."/>
            <person name="Cohen J."/>
            <person name="Wincker P."/>
        </authorList>
    </citation>
    <scope>NUCLEOTIDE SEQUENCE [LARGE SCALE GENOMIC DNA]</scope>
    <source>
        <strain evidence="7 8">Stock d4-2</strain>
    </source>
</reference>
<evidence type="ECO:0000256" key="2">
    <source>
        <dbReference type="ARBA" id="ARBA00022801"/>
    </source>
</evidence>
<feature type="compositionally biased region" description="Basic and acidic residues" evidence="5">
    <location>
        <begin position="380"/>
        <end position="391"/>
    </location>
</feature>
<dbReference type="InterPro" id="IPR027417">
    <property type="entry name" value="P-loop_NTPase"/>
</dbReference>
<dbReference type="PROSITE" id="PS51194">
    <property type="entry name" value="HELICASE_CTER"/>
    <property type="match status" value="1"/>
</dbReference>
<dbReference type="eggNOG" id="KOG0337">
    <property type="taxonomic scope" value="Eukaryota"/>
</dbReference>
<dbReference type="GeneID" id="5037630"/>
<dbReference type="STRING" id="5888.A0DN31"/>
<dbReference type="OrthoDB" id="10261375at2759"/>
<dbReference type="InterPro" id="IPR050079">
    <property type="entry name" value="DEAD_box_RNA_helicase"/>
</dbReference>
<dbReference type="GO" id="GO:0004386">
    <property type="term" value="F:helicase activity"/>
    <property type="evidence" value="ECO:0007669"/>
    <property type="project" value="UniProtKB-KW"/>
</dbReference>
<dbReference type="GO" id="GO:0016787">
    <property type="term" value="F:hydrolase activity"/>
    <property type="evidence" value="ECO:0007669"/>
    <property type="project" value="UniProtKB-KW"/>
</dbReference>
<keyword evidence="1" id="KW-0547">Nucleotide-binding</keyword>
<protein>
    <recommendedName>
        <fullName evidence="6">Helicase C-terminal domain-containing protein</fullName>
    </recommendedName>
</protein>
<feature type="compositionally biased region" description="Basic residues" evidence="5">
    <location>
        <begin position="408"/>
        <end position="422"/>
    </location>
</feature>
<dbReference type="InterPro" id="IPR001650">
    <property type="entry name" value="Helicase_C-like"/>
</dbReference>
<feature type="region of interest" description="Disordered" evidence="5">
    <location>
        <begin position="300"/>
        <end position="325"/>
    </location>
</feature>
<feature type="region of interest" description="Disordered" evidence="5">
    <location>
        <begin position="368"/>
        <end position="422"/>
    </location>
</feature>
<gene>
    <name evidence="7" type="ORF">GSPATT00018653001</name>
</gene>